<gene>
    <name evidence="2" type="ORF">ACHAW5_009026</name>
</gene>
<keyword evidence="3" id="KW-1185">Reference proteome</keyword>
<accession>A0ABD3QM63</accession>
<protein>
    <submittedName>
        <fullName evidence="2">Uncharacterized protein</fullName>
    </submittedName>
</protein>
<feature type="region of interest" description="Disordered" evidence="1">
    <location>
        <begin position="148"/>
        <end position="168"/>
    </location>
</feature>
<dbReference type="AlphaFoldDB" id="A0ABD3QM63"/>
<evidence type="ECO:0000256" key="1">
    <source>
        <dbReference type="SAM" id="MobiDB-lite"/>
    </source>
</evidence>
<reference evidence="2 3" key="1">
    <citation type="submission" date="2024-10" db="EMBL/GenBank/DDBJ databases">
        <title>Updated reference genomes for cyclostephanoid diatoms.</title>
        <authorList>
            <person name="Roberts W.R."/>
            <person name="Alverson A.J."/>
        </authorList>
    </citation>
    <scope>NUCLEOTIDE SEQUENCE [LARGE SCALE GENOMIC DNA]</scope>
    <source>
        <strain evidence="2 3">AJA276-08</strain>
    </source>
</reference>
<evidence type="ECO:0000313" key="2">
    <source>
        <dbReference type="EMBL" id="KAL3800516.1"/>
    </source>
</evidence>
<dbReference type="EMBL" id="JALLAZ020000214">
    <property type="protein sequence ID" value="KAL3800516.1"/>
    <property type="molecule type" value="Genomic_DNA"/>
</dbReference>
<proteinExistence type="predicted"/>
<sequence length="307" mass="33197">MSALGPCRGVNANKPAWLFQMEREDATSGSGVGLDHDAVGERTNRGGWGGSLGGGVVDDAYNDGRYAGGTPTPTAAARSGISSAVSWGGGGAEDRTPPTSTGGEGGGVATTAGGTSVVGPWSSDRLIPSSAVYFWSYKEERDWVDDRRRARRSRRTKFDVEPTPEQLAEDEARAALEASHAVGGGMEPRGWRRVAEEEGGGQGPRSSDRLVLSSTIYLRSYEEERDWVDNRRRARRLRRTKFDVEPTPEQLAEDEARVALEASHTVEMWVGGLAAGVTPKVLQGYQCKWDALILSKGFQGYQCKWDD</sequence>
<name>A0ABD3QM63_9STRA</name>
<dbReference type="Proteomes" id="UP001530315">
    <property type="component" value="Unassembled WGS sequence"/>
</dbReference>
<feature type="region of interest" description="Disordered" evidence="1">
    <location>
        <begin position="70"/>
        <end position="116"/>
    </location>
</feature>
<comment type="caution">
    <text evidence="2">The sequence shown here is derived from an EMBL/GenBank/DDBJ whole genome shotgun (WGS) entry which is preliminary data.</text>
</comment>
<evidence type="ECO:0000313" key="3">
    <source>
        <dbReference type="Proteomes" id="UP001530315"/>
    </source>
</evidence>
<organism evidence="2 3">
    <name type="scientific">Stephanodiscus triporus</name>
    <dbReference type="NCBI Taxonomy" id="2934178"/>
    <lineage>
        <taxon>Eukaryota</taxon>
        <taxon>Sar</taxon>
        <taxon>Stramenopiles</taxon>
        <taxon>Ochrophyta</taxon>
        <taxon>Bacillariophyta</taxon>
        <taxon>Coscinodiscophyceae</taxon>
        <taxon>Thalassiosirophycidae</taxon>
        <taxon>Stephanodiscales</taxon>
        <taxon>Stephanodiscaceae</taxon>
        <taxon>Stephanodiscus</taxon>
    </lineage>
</organism>